<feature type="transmembrane region" description="Helical" evidence="5">
    <location>
        <begin position="188"/>
        <end position="212"/>
    </location>
</feature>
<dbReference type="Proteomes" id="UP000492821">
    <property type="component" value="Unassembled WGS sequence"/>
</dbReference>
<organism evidence="7 8">
    <name type="scientific">Panagrellus redivivus</name>
    <name type="common">Microworm</name>
    <dbReference type="NCBI Taxonomy" id="6233"/>
    <lineage>
        <taxon>Eukaryota</taxon>
        <taxon>Metazoa</taxon>
        <taxon>Ecdysozoa</taxon>
        <taxon>Nematoda</taxon>
        <taxon>Chromadorea</taxon>
        <taxon>Rhabditida</taxon>
        <taxon>Tylenchina</taxon>
        <taxon>Panagrolaimomorpha</taxon>
        <taxon>Panagrolaimoidea</taxon>
        <taxon>Panagrolaimidae</taxon>
        <taxon>Panagrellus</taxon>
    </lineage>
</organism>
<reference evidence="7" key="1">
    <citation type="journal article" date="2013" name="Genetics">
        <title>The draft genome and transcriptome of Panagrellus redivivus are shaped by the harsh demands of a free-living lifestyle.</title>
        <authorList>
            <person name="Srinivasan J."/>
            <person name="Dillman A.R."/>
            <person name="Macchietto M.G."/>
            <person name="Heikkinen L."/>
            <person name="Lakso M."/>
            <person name="Fracchia K.M."/>
            <person name="Antoshechkin I."/>
            <person name="Mortazavi A."/>
            <person name="Wong G."/>
            <person name="Sternberg P.W."/>
        </authorList>
    </citation>
    <scope>NUCLEOTIDE SEQUENCE [LARGE SCALE GENOMIC DNA]</scope>
    <source>
        <strain evidence="7">MT8872</strain>
    </source>
</reference>
<dbReference type="PANTHER" id="PTHR24224:SF37">
    <property type="entry name" value="G-PROTEIN COUPLED RECEPTORS FAMILY 1 PROFILE DOMAIN-CONTAINING PROTEIN"/>
    <property type="match status" value="1"/>
</dbReference>
<evidence type="ECO:0000259" key="6">
    <source>
        <dbReference type="PROSITE" id="PS50262"/>
    </source>
</evidence>
<dbReference type="GO" id="GO:0016020">
    <property type="term" value="C:membrane"/>
    <property type="evidence" value="ECO:0007669"/>
    <property type="project" value="UniProtKB-SubCell"/>
</dbReference>
<feature type="transmembrane region" description="Helical" evidence="5">
    <location>
        <begin position="330"/>
        <end position="358"/>
    </location>
</feature>
<keyword evidence="2 5" id="KW-0812">Transmembrane</keyword>
<sequence length="454" mass="51352">MEVSIVNATAEFIHTYTDGGIYNVTEASIAFQNRTAIALHIVNETLVFHKKINISMSTLLLMKISNAAGYIYMLLAVLGVILNAGVLARLAHLAYSDYYRFKTGCGLPLAAMSAADLTSLSSIIVTVVLSAFIPHNFFPPWARSLQCKVTMFLIHAMTGFSTWCWLFISAQRYMAVYHPLWHISRWQLGYGSLLLMLLFLLLTNSWLLLSVVGISHTCGEMPLTTKMDLNRIIHGIEMFISYIVPAIITFGIDYASLSEDAVLAYDNTFAKHTPKITKPTTKQHVRRARSAVRKWLTITTIDLLLNMPDNLLRIASIISTGEQKNQSSKVYHLIALVARLLYFAQFCFNALYLSTLVYKRNVESSKSRKQRLRQERGICRNCGRNHDPGWRCHRSPAVRKHLQRRFSLELGFERQHIDANGLIESRSTHTCLNLPDLTRAPSLPLSVINAKNHH</sequence>
<evidence type="ECO:0000256" key="2">
    <source>
        <dbReference type="ARBA" id="ARBA00022692"/>
    </source>
</evidence>
<evidence type="ECO:0000256" key="5">
    <source>
        <dbReference type="SAM" id="Phobius"/>
    </source>
</evidence>
<reference evidence="8" key="2">
    <citation type="submission" date="2020-10" db="UniProtKB">
        <authorList>
            <consortium name="WormBaseParasite"/>
        </authorList>
    </citation>
    <scope>IDENTIFICATION</scope>
</reference>
<evidence type="ECO:0000256" key="1">
    <source>
        <dbReference type="ARBA" id="ARBA00004370"/>
    </source>
</evidence>
<dbReference type="Gene3D" id="1.20.1070.10">
    <property type="entry name" value="Rhodopsin 7-helix transmembrane proteins"/>
    <property type="match status" value="1"/>
</dbReference>
<dbReference type="PROSITE" id="PS50262">
    <property type="entry name" value="G_PROTEIN_RECEP_F1_2"/>
    <property type="match status" value="1"/>
</dbReference>
<keyword evidence="7" id="KW-1185">Reference proteome</keyword>
<dbReference type="WBParaSite" id="Pan_g2807.t1">
    <property type="protein sequence ID" value="Pan_g2807.t1"/>
    <property type="gene ID" value="Pan_g2807"/>
</dbReference>
<protein>
    <submittedName>
        <fullName evidence="8">G_PROTEIN_RECEP_F1_2 domain-containing protein</fullName>
    </submittedName>
</protein>
<accession>A0A7E4VV80</accession>
<feature type="domain" description="G-protein coupled receptors family 1 profile" evidence="6">
    <location>
        <begin position="79"/>
        <end position="353"/>
    </location>
</feature>
<keyword evidence="4 5" id="KW-0472">Membrane</keyword>
<feature type="transmembrane region" description="Helical" evidence="5">
    <location>
        <begin position="117"/>
        <end position="137"/>
    </location>
</feature>
<evidence type="ECO:0000313" key="8">
    <source>
        <dbReference type="WBParaSite" id="Pan_g2807.t1"/>
    </source>
</evidence>
<name>A0A7E4VV80_PANRE</name>
<evidence type="ECO:0000256" key="3">
    <source>
        <dbReference type="ARBA" id="ARBA00022989"/>
    </source>
</evidence>
<comment type="subcellular location">
    <subcellularLocation>
        <location evidence="1">Membrane</location>
    </subcellularLocation>
</comment>
<proteinExistence type="predicted"/>
<dbReference type="InterPro" id="IPR017452">
    <property type="entry name" value="GPCR_Rhodpsn_7TM"/>
</dbReference>
<dbReference type="InterPro" id="IPR052665">
    <property type="entry name" value="Neuropeptide-GPCR"/>
</dbReference>
<dbReference type="SUPFAM" id="SSF81321">
    <property type="entry name" value="Family A G protein-coupled receptor-like"/>
    <property type="match status" value="1"/>
</dbReference>
<dbReference type="AlphaFoldDB" id="A0A7E4VV80"/>
<evidence type="ECO:0000256" key="4">
    <source>
        <dbReference type="ARBA" id="ARBA00023136"/>
    </source>
</evidence>
<evidence type="ECO:0000313" key="7">
    <source>
        <dbReference type="Proteomes" id="UP000492821"/>
    </source>
</evidence>
<keyword evidence="3 5" id="KW-1133">Transmembrane helix</keyword>
<dbReference type="PANTHER" id="PTHR24224">
    <property type="entry name" value="CARDIOACCELERATORY PEPTIDE RECEPTOR-RELATED"/>
    <property type="match status" value="1"/>
</dbReference>
<feature type="transmembrane region" description="Helical" evidence="5">
    <location>
        <begin position="70"/>
        <end position="91"/>
    </location>
</feature>
<feature type="transmembrane region" description="Helical" evidence="5">
    <location>
        <begin position="232"/>
        <end position="252"/>
    </location>
</feature>
<feature type="transmembrane region" description="Helical" evidence="5">
    <location>
        <begin position="149"/>
        <end position="168"/>
    </location>
</feature>